<dbReference type="AlphaFoldDB" id="A0A6V7XWJ6"/>
<keyword evidence="7 10" id="KW-0472">Membrane</keyword>
<feature type="transmembrane region" description="Helical" evidence="10">
    <location>
        <begin position="60"/>
        <end position="79"/>
    </location>
</feature>
<dbReference type="Proteomes" id="UP000580250">
    <property type="component" value="Unassembled WGS sequence"/>
</dbReference>
<dbReference type="GO" id="GO:0000139">
    <property type="term" value="C:Golgi membrane"/>
    <property type="evidence" value="ECO:0007669"/>
    <property type="project" value="TreeGrafter"/>
</dbReference>
<evidence type="ECO:0000256" key="5">
    <source>
        <dbReference type="ARBA" id="ARBA00022927"/>
    </source>
</evidence>
<evidence type="ECO:0000256" key="3">
    <source>
        <dbReference type="ARBA" id="ARBA00022448"/>
    </source>
</evidence>
<evidence type="ECO:0000313" key="11">
    <source>
        <dbReference type="EMBL" id="CAD2203723.1"/>
    </source>
</evidence>
<protein>
    <recommendedName>
        <fullName evidence="2">Immediate early response 3-interacting protein 1</fullName>
    </recommendedName>
</protein>
<keyword evidence="4 10" id="KW-0812">Transmembrane</keyword>
<dbReference type="PANTHER" id="PTHR15858">
    <property type="entry name" value="IMMEDIATE EARLY RESPONSE 3-INTERACTING PROTEIN 1"/>
    <property type="match status" value="1"/>
</dbReference>
<evidence type="ECO:0000256" key="10">
    <source>
        <dbReference type="SAM" id="Phobius"/>
    </source>
</evidence>
<name>A0A6V7XWJ6_MELEN</name>
<evidence type="ECO:0000256" key="8">
    <source>
        <dbReference type="ARBA" id="ARBA00024203"/>
    </source>
</evidence>
<sequence>MLSLYQILEFSLLVVNGFAIINKERVLNKYLKSRQHSFHEDSENSIVLRLVNLVLAVQTVLRFPLIFLNIIAIIFKLLFG</sequence>
<evidence type="ECO:0000256" key="4">
    <source>
        <dbReference type="ARBA" id="ARBA00022692"/>
    </source>
</evidence>
<dbReference type="EMBL" id="CAJEWN010002444">
    <property type="protein sequence ID" value="CAD2203723.1"/>
    <property type="molecule type" value="Genomic_DNA"/>
</dbReference>
<dbReference type="InterPro" id="IPR013880">
    <property type="entry name" value="Yos1"/>
</dbReference>
<dbReference type="GO" id="GO:0006888">
    <property type="term" value="P:endoplasmic reticulum to Golgi vesicle-mediated transport"/>
    <property type="evidence" value="ECO:0007669"/>
    <property type="project" value="TreeGrafter"/>
</dbReference>
<dbReference type="PANTHER" id="PTHR15858:SF0">
    <property type="entry name" value="IMMEDIATE EARLY RESPONSE 3-INTERACTING PROTEIN 1"/>
    <property type="match status" value="1"/>
</dbReference>
<keyword evidence="6 10" id="KW-1133">Transmembrane helix</keyword>
<reference evidence="11 12" key="1">
    <citation type="submission" date="2020-08" db="EMBL/GenBank/DDBJ databases">
        <authorList>
            <person name="Koutsovoulos G."/>
            <person name="Danchin GJ E."/>
        </authorList>
    </citation>
    <scope>NUCLEOTIDE SEQUENCE [LARGE SCALE GENOMIC DNA]</scope>
</reference>
<keyword evidence="5" id="KW-0653">Protein transport</keyword>
<evidence type="ECO:0000256" key="1">
    <source>
        <dbReference type="ARBA" id="ARBA00004370"/>
    </source>
</evidence>
<comment type="similarity">
    <text evidence="8">Belongs to the YOS1 family.</text>
</comment>
<evidence type="ECO:0000256" key="7">
    <source>
        <dbReference type="ARBA" id="ARBA00023136"/>
    </source>
</evidence>
<organism evidence="11 12">
    <name type="scientific">Meloidogyne enterolobii</name>
    <name type="common">Root-knot nematode worm</name>
    <name type="synonym">Meloidogyne mayaguensis</name>
    <dbReference type="NCBI Taxonomy" id="390850"/>
    <lineage>
        <taxon>Eukaryota</taxon>
        <taxon>Metazoa</taxon>
        <taxon>Ecdysozoa</taxon>
        <taxon>Nematoda</taxon>
        <taxon>Chromadorea</taxon>
        <taxon>Rhabditida</taxon>
        <taxon>Tylenchina</taxon>
        <taxon>Tylenchomorpha</taxon>
        <taxon>Tylenchoidea</taxon>
        <taxon>Meloidogynidae</taxon>
        <taxon>Meloidogyninae</taxon>
        <taxon>Meloidogyne</taxon>
    </lineage>
</organism>
<comment type="caution">
    <text evidence="11">The sequence shown here is derived from an EMBL/GenBank/DDBJ whole genome shotgun (WGS) entry which is preliminary data.</text>
</comment>
<gene>
    <name evidence="11" type="ORF">MENT_LOCUS57421</name>
</gene>
<evidence type="ECO:0000313" key="12">
    <source>
        <dbReference type="Proteomes" id="UP000580250"/>
    </source>
</evidence>
<dbReference type="GO" id="GO:0015031">
    <property type="term" value="P:protein transport"/>
    <property type="evidence" value="ECO:0007669"/>
    <property type="project" value="UniProtKB-KW"/>
</dbReference>
<evidence type="ECO:0000256" key="2">
    <source>
        <dbReference type="ARBA" id="ARBA00016434"/>
    </source>
</evidence>
<dbReference type="OrthoDB" id="15356at2759"/>
<dbReference type="GO" id="GO:0005789">
    <property type="term" value="C:endoplasmic reticulum membrane"/>
    <property type="evidence" value="ECO:0007669"/>
    <property type="project" value="TreeGrafter"/>
</dbReference>
<accession>A0A6V7XWJ6</accession>
<comment type="function">
    <text evidence="9">Regulator of endoplasmic reticulum secretion that acts as a key determinant of brain size. Required for secretion of extracellular matrix proteins. Required for correct brain development by depositing sufficient extracellular matrix proteins for tissue integrity and the proliferation of neural progenitors. Acts as a regulator of the unfolded protein response (UPR).</text>
</comment>
<dbReference type="Pfam" id="PF08571">
    <property type="entry name" value="Yos1"/>
    <property type="match status" value="1"/>
</dbReference>
<dbReference type="GO" id="GO:0030134">
    <property type="term" value="C:COPII-coated ER to Golgi transport vesicle"/>
    <property type="evidence" value="ECO:0007669"/>
    <property type="project" value="TreeGrafter"/>
</dbReference>
<keyword evidence="3" id="KW-0813">Transport</keyword>
<evidence type="ECO:0000256" key="9">
    <source>
        <dbReference type="ARBA" id="ARBA00045999"/>
    </source>
</evidence>
<proteinExistence type="inferred from homology"/>
<comment type="subcellular location">
    <subcellularLocation>
        <location evidence="1">Membrane</location>
    </subcellularLocation>
</comment>
<evidence type="ECO:0000256" key="6">
    <source>
        <dbReference type="ARBA" id="ARBA00022989"/>
    </source>
</evidence>